<name>A0A222VU27_9PSEU</name>
<dbReference type="KEGG" id="pmad:BAY61_23215"/>
<sequence>MAVTDPVDARLLSVLAELGKAAVHEVAAKVGMDPRDVAYRLVNLSANGLPLLVGVESDPNGLRAAIAGPPAQPQQPQQAQPQQGGQFPVHGTPSGGYPVHGAPSGAYPVHGAPSGAYPVHGAPSGAYPVHGVPSGAYPAHGLPSGQYPPHLGQPAPGQAQHPQQLRQPYPGQQRPQQGQFPSGPGRQAQAAPAQAPQQPPRHPAPAQQPPPPLDPVMTTWGPPQSALWARGDQPPDTVSGGEPPASRKGRAGDALETQGLEGEELTIQLLEIQDPADYLFGAAGYRLEDGERAIVVHTEITNRGSTPFASLPDNYLELITVDGETVGKAPVSLTSRPPHKIGVRPKETTGGHTVYVLPEATRIASVRWSPRPEPDERSLSWSIED</sequence>
<protein>
    <submittedName>
        <fullName evidence="2">Uncharacterized protein</fullName>
    </submittedName>
</protein>
<dbReference type="RefSeq" id="WP_091807793.1">
    <property type="nucleotide sequence ID" value="NZ_CP016353.1"/>
</dbReference>
<reference evidence="2 3" key="1">
    <citation type="submission" date="2016-10" db="EMBL/GenBank/DDBJ databases">
        <authorList>
            <person name="de Groot N.N."/>
        </authorList>
    </citation>
    <scope>NUCLEOTIDE SEQUENCE [LARGE SCALE GENOMIC DNA]</scope>
    <source>
        <strain evidence="2 3">CGMCC 4.5506</strain>
    </source>
</reference>
<evidence type="ECO:0000313" key="2">
    <source>
        <dbReference type="EMBL" id="SDD43258.1"/>
    </source>
</evidence>
<feature type="compositionally biased region" description="Pro residues" evidence="1">
    <location>
        <begin position="197"/>
        <end position="214"/>
    </location>
</feature>
<dbReference type="OrthoDB" id="3667037at2"/>
<feature type="compositionally biased region" description="Low complexity" evidence="1">
    <location>
        <begin position="152"/>
        <end position="196"/>
    </location>
</feature>
<evidence type="ECO:0000256" key="1">
    <source>
        <dbReference type="SAM" id="MobiDB-lite"/>
    </source>
</evidence>
<organism evidence="2 3">
    <name type="scientific">Prauserella marina</name>
    <dbReference type="NCBI Taxonomy" id="530584"/>
    <lineage>
        <taxon>Bacteria</taxon>
        <taxon>Bacillati</taxon>
        <taxon>Actinomycetota</taxon>
        <taxon>Actinomycetes</taxon>
        <taxon>Pseudonocardiales</taxon>
        <taxon>Pseudonocardiaceae</taxon>
        <taxon>Prauserella</taxon>
    </lineage>
</organism>
<dbReference type="EMBL" id="FMZE01000008">
    <property type="protein sequence ID" value="SDD43258.1"/>
    <property type="molecule type" value="Genomic_DNA"/>
</dbReference>
<feature type="region of interest" description="Disordered" evidence="1">
    <location>
        <begin position="62"/>
        <end position="106"/>
    </location>
</feature>
<feature type="compositionally biased region" description="Low complexity" evidence="1">
    <location>
        <begin position="74"/>
        <end position="86"/>
    </location>
</feature>
<dbReference type="AlphaFoldDB" id="A0A222VU27"/>
<dbReference type="Proteomes" id="UP000199494">
    <property type="component" value="Unassembled WGS sequence"/>
</dbReference>
<gene>
    <name evidence="2" type="ORF">SAMN05421630_108164</name>
</gene>
<dbReference type="STRING" id="530584.SAMN05421630_108164"/>
<feature type="region of interest" description="Disordered" evidence="1">
    <location>
        <begin position="330"/>
        <end position="349"/>
    </location>
</feature>
<accession>A0A222VU27</accession>
<keyword evidence="3" id="KW-1185">Reference proteome</keyword>
<proteinExistence type="predicted"/>
<feature type="region of interest" description="Disordered" evidence="1">
    <location>
        <begin position="137"/>
        <end position="253"/>
    </location>
</feature>
<evidence type="ECO:0000313" key="3">
    <source>
        <dbReference type="Proteomes" id="UP000199494"/>
    </source>
</evidence>